<dbReference type="CDD" id="cd06216">
    <property type="entry name" value="FNR_iron_sulfur_binding_2"/>
    <property type="match status" value="1"/>
</dbReference>
<dbReference type="RefSeq" id="WP_109721192.1">
    <property type="nucleotide sequence ID" value="NZ_QEQK01000014.1"/>
</dbReference>
<proteinExistence type="predicted"/>
<dbReference type="InterPro" id="IPR017938">
    <property type="entry name" value="Riboflavin_synthase-like_b-brl"/>
</dbReference>
<dbReference type="InterPro" id="IPR050415">
    <property type="entry name" value="MRET"/>
</dbReference>
<dbReference type="PANTHER" id="PTHR47354">
    <property type="entry name" value="NADH OXIDOREDUCTASE HCR"/>
    <property type="match status" value="1"/>
</dbReference>
<dbReference type="InterPro" id="IPR017927">
    <property type="entry name" value="FAD-bd_FR_type"/>
</dbReference>
<protein>
    <recommendedName>
        <fullName evidence="1">FAD-binding FR-type domain-containing protein</fullName>
    </recommendedName>
</protein>
<accession>A0A383XQY7</accession>
<dbReference type="InterPro" id="IPR001041">
    <property type="entry name" value="2Fe-2S_ferredoxin-type"/>
</dbReference>
<dbReference type="PRINTS" id="PR00410">
    <property type="entry name" value="PHEHYDRXLASE"/>
</dbReference>
<dbReference type="InterPro" id="IPR012675">
    <property type="entry name" value="Beta-grasp_dom_sf"/>
</dbReference>
<dbReference type="Gene3D" id="3.10.20.30">
    <property type="match status" value="1"/>
</dbReference>
<dbReference type="CDD" id="cd00207">
    <property type="entry name" value="fer2"/>
    <property type="match status" value="1"/>
</dbReference>
<organism evidence="2 3">
    <name type="scientific">Abyssibacter profundi</name>
    <dbReference type="NCBI Taxonomy" id="2182787"/>
    <lineage>
        <taxon>Bacteria</taxon>
        <taxon>Pseudomonadati</taxon>
        <taxon>Pseudomonadota</taxon>
        <taxon>Gammaproteobacteria</taxon>
        <taxon>Chromatiales</taxon>
        <taxon>Oceanococcaceae</taxon>
        <taxon>Abyssibacter</taxon>
    </lineage>
</organism>
<dbReference type="Pfam" id="PF00970">
    <property type="entry name" value="FAD_binding_6"/>
    <property type="match status" value="1"/>
</dbReference>
<dbReference type="InterPro" id="IPR008333">
    <property type="entry name" value="Cbr1-like_FAD-bd_dom"/>
</dbReference>
<dbReference type="SUPFAM" id="SSF63380">
    <property type="entry name" value="Riboflavin synthase domain-like"/>
    <property type="match status" value="1"/>
</dbReference>
<comment type="caution">
    <text evidence="2">The sequence shown here is derived from an EMBL/GenBank/DDBJ whole genome shotgun (WGS) entry which is preliminary data.</text>
</comment>
<name>A0A383XQY7_9GAMM</name>
<dbReference type="Gene3D" id="3.40.50.80">
    <property type="entry name" value="Nucleotide-binding domain of ferredoxin-NADP reductase (FNR) module"/>
    <property type="match status" value="1"/>
</dbReference>
<dbReference type="InterPro" id="IPR001433">
    <property type="entry name" value="OxRdtase_FAD/NAD-bd"/>
</dbReference>
<evidence type="ECO:0000259" key="1">
    <source>
        <dbReference type="PROSITE" id="PS51384"/>
    </source>
</evidence>
<dbReference type="SUPFAM" id="SSF52343">
    <property type="entry name" value="Ferredoxin reductase-like, C-terminal NADP-linked domain"/>
    <property type="match status" value="1"/>
</dbReference>
<keyword evidence="3" id="KW-1185">Reference proteome</keyword>
<dbReference type="GO" id="GO:0051537">
    <property type="term" value="F:2 iron, 2 sulfur cluster binding"/>
    <property type="evidence" value="ECO:0007669"/>
    <property type="project" value="InterPro"/>
</dbReference>
<dbReference type="PROSITE" id="PS51384">
    <property type="entry name" value="FAD_FR"/>
    <property type="match status" value="1"/>
</dbReference>
<feature type="domain" description="FAD-binding FR-type" evidence="1">
    <location>
        <begin position="47"/>
        <end position="150"/>
    </location>
</feature>
<dbReference type="Pfam" id="PF00175">
    <property type="entry name" value="NAD_binding_1"/>
    <property type="match status" value="1"/>
</dbReference>
<dbReference type="Gene3D" id="2.40.30.10">
    <property type="entry name" value="Translation factors"/>
    <property type="match status" value="1"/>
</dbReference>
<gene>
    <name evidence="2" type="ORF">DEH80_14290</name>
</gene>
<reference evidence="2 3" key="1">
    <citation type="submission" date="2018-05" db="EMBL/GenBank/DDBJ databases">
        <title>Abyssibacter profundi OUC007T gen. nov., sp. nov, a marine bacterium isolated from seawater of the Mariana Trench.</title>
        <authorList>
            <person name="Zhou S."/>
        </authorList>
    </citation>
    <scope>NUCLEOTIDE SEQUENCE [LARGE SCALE GENOMIC DNA]</scope>
    <source>
        <strain evidence="2 3">OUC007</strain>
    </source>
</reference>
<dbReference type="InterPro" id="IPR039261">
    <property type="entry name" value="FNR_nucleotide-bd"/>
</dbReference>
<dbReference type="EMBL" id="QEQK01000014">
    <property type="protein sequence ID" value="PWN55041.1"/>
    <property type="molecule type" value="Genomic_DNA"/>
</dbReference>
<dbReference type="GO" id="GO:0016491">
    <property type="term" value="F:oxidoreductase activity"/>
    <property type="evidence" value="ECO:0007669"/>
    <property type="project" value="InterPro"/>
</dbReference>
<dbReference type="Pfam" id="PF00111">
    <property type="entry name" value="Fer2"/>
    <property type="match status" value="1"/>
</dbReference>
<evidence type="ECO:0000313" key="2">
    <source>
        <dbReference type="EMBL" id="PWN55041.1"/>
    </source>
</evidence>
<evidence type="ECO:0000313" key="3">
    <source>
        <dbReference type="Proteomes" id="UP000251800"/>
    </source>
</evidence>
<dbReference type="PROSITE" id="PS00197">
    <property type="entry name" value="2FE2S_FER_1"/>
    <property type="match status" value="1"/>
</dbReference>
<dbReference type="InterPro" id="IPR036010">
    <property type="entry name" value="2Fe-2S_ferredoxin-like_sf"/>
</dbReference>
<dbReference type="Proteomes" id="UP000251800">
    <property type="component" value="Unassembled WGS sequence"/>
</dbReference>
<dbReference type="PANTHER" id="PTHR47354:SF3">
    <property type="entry name" value="OXIDOREDUCTASE-RELATED"/>
    <property type="match status" value="1"/>
</dbReference>
<dbReference type="AlphaFoldDB" id="A0A383XQY7"/>
<dbReference type="InterPro" id="IPR006058">
    <property type="entry name" value="2Fe2S_fd_BS"/>
</dbReference>
<sequence length="377" mass="40486">MSNRTSQALIRRPAALGARVLSALTFPHPVASVAEALDTRLRLRTSSGHIPARVVAVDRPTGDSVRLTLQPLGRWSGFKPGQFVQLAVEVDGVRRVRCFSPAQSAHREGGLLEFTIKVNAQGQVSRYLYEHAVPGLSLALSEPQGDFHLPVCRPDRILLISGGSGITPVLSMLRTLVDEGYAGRVSFLHYLRRPQDQVAAEELAAIDQAQANIDVHVVFTDPDHADQGADAGHCTAAQLKRLVPDFDQAATWLCGPAGLMAAVEAIYSEHGCAEQLQTERFSLAPIELASGDAASGEVRFARSERLIDNSGATLLEQAEAAGLRPQHGCRMGICSTCTCRKQSGAVRNLQTGEISTESDEDIRICISQPVGSVTLDI</sequence>
<dbReference type="OrthoDB" id="9796486at2"/>
<dbReference type="SUPFAM" id="SSF54292">
    <property type="entry name" value="2Fe-2S ferredoxin-like"/>
    <property type="match status" value="1"/>
</dbReference>